<comment type="caution">
    <text evidence="1">The sequence shown here is derived from an EMBL/GenBank/DDBJ whole genome shotgun (WGS) entry which is preliminary data.</text>
</comment>
<feature type="non-terminal residue" evidence="1">
    <location>
        <position position="209"/>
    </location>
</feature>
<evidence type="ECO:0008006" key="2">
    <source>
        <dbReference type="Google" id="ProtNLM"/>
    </source>
</evidence>
<sequence>YPSVGEYPQAVINSQIGDEYDIFLGILWTRFGSKTLNYESGTEEEFYRALERSQQAGKVHIMMYFNIEGVPLDSLDIEQYSKVRAFQKQIAELGCYYFTYVSSENFKNDLRAHLYKVIENWNVNSKPLTTQVNLSNLPVIIEPIEDEVSELGLLEFQDILNTKSAEAVKSLNEITVSTIWIGEQISESAQKLNIINEQNPVNQIKLARA</sequence>
<dbReference type="AlphaFoldDB" id="K1S6C9"/>
<protein>
    <recommendedName>
        <fullName evidence="2">DUF4062 domain-containing protein</fullName>
    </recommendedName>
</protein>
<reference evidence="1" key="1">
    <citation type="journal article" date="2013" name="Environ. Microbiol.">
        <title>Microbiota from the distal guts of lean and obese adolescents exhibit partial functional redundancy besides clear differences in community structure.</title>
        <authorList>
            <person name="Ferrer M."/>
            <person name="Ruiz A."/>
            <person name="Lanza F."/>
            <person name="Haange S.B."/>
            <person name="Oberbach A."/>
            <person name="Till H."/>
            <person name="Bargiela R."/>
            <person name="Campoy C."/>
            <person name="Segura M.T."/>
            <person name="Richter M."/>
            <person name="von Bergen M."/>
            <person name="Seifert J."/>
            <person name="Suarez A."/>
        </authorList>
    </citation>
    <scope>NUCLEOTIDE SEQUENCE</scope>
</reference>
<name>K1S6C9_9ZZZZ</name>
<gene>
    <name evidence="1" type="ORF">LEA_14939</name>
</gene>
<proteinExistence type="predicted"/>
<dbReference type="EMBL" id="AJWY01010188">
    <property type="protein sequence ID" value="EKC56227.1"/>
    <property type="molecule type" value="Genomic_DNA"/>
</dbReference>
<evidence type="ECO:0000313" key="1">
    <source>
        <dbReference type="EMBL" id="EKC56227.1"/>
    </source>
</evidence>
<organism evidence="1">
    <name type="scientific">human gut metagenome</name>
    <dbReference type="NCBI Taxonomy" id="408170"/>
    <lineage>
        <taxon>unclassified sequences</taxon>
        <taxon>metagenomes</taxon>
        <taxon>organismal metagenomes</taxon>
    </lineage>
</organism>
<feature type="non-terminal residue" evidence="1">
    <location>
        <position position="1"/>
    </location>
</feature>
<accession>K1S6C9</accession>